<name>E9GP78_DAPPU</name>
<sequence length="83" mass="9189">MSTTAQTTSEAQHNIQEELMSEDVPSSTEHNQQDKFDGSQLAAGCKDNTLIGSKKVLFWNSTTHDGKSNVFYTSGHEKRISQV</sequence>
<dbReference type="KEGG" id="dpx:DAPPUDRAFT_245879"/>
<feature type="region of interest" description="Disordered" evidence="1">
    <location>
        <begin position="1"/>
        <end position="40"/>
    </location>
</feature>
<accession>E9GP78</accession>
<protein>
    <submittedName>
        <fullName evidence="2">Uncharacterized protein</fullName>
    </submittedName>
</protein>
<evidence type="ECO:0000313" key="3">
    <source>
        <dbReference type="Proteomes" id="UP000000305"/>
    </source>
</evidence>
<dbReference type="EMBL" id="GL732556">
    <property type="protein sequence ID" value="EFX78590.1"/>
    <property type="molecule type" value="Genomic_DNA"/>
</dbReference>
<keyword evidence="3" id="KW-1185">Reference proteome</keyword>
<feature type="region of interest" description="Disordered" evidence="1">
    <location>
        <begin position="64"/>
        <end position="83"/>
    </location>
</feature>
<evidence type="ECO:0000256" key="1">
    <source>
        <dbReference type="SAM" id="MobiDB-lite"/>
    </source>
</evidence>
<dbReference type="Proteomes" id="UP000000305">
    <property type="component" value="Unassembled WGS sequence"/>
</dbReference>
<organism evidence="2 3">
    <name type="scientific">Daphnia pulex</name>
    <name type="common">Water flea</name>
    <dbReference type="NCBI Taxonomy" id="6669"/>
    <lineage>
        <taxon>Eukaryota</taxon>
        <taxon>Metazoa</taxon>
        <taxon>Ecdysozoa</taxon>
        <taxon>Arthropoda</taxon>
        <taxon>Crustacea</taxon>
        <taxon>Branchiopoda</taxon>
        <taxon>Diplostraca</taxon>
        <taxon>Cladocera</taxon>
        <taxon>Anomopoda</taxon>
        <taxon>Daphniidae</taxon>
        <taxon>Daphnia</taxon>
    </lineage>
</organism>
<gene>
    <name evidence="2" type="ORF">DAPPUDRAFT_245879</name>
</gene>
<feature type="compositionally biased region" description="Polar residues" evidence="1">
    <location>
        <begin position="1"/>
        <end position="14"/>
    </location>
</feature>
<proteinExistence type="predicted"/>
<dbReference type="HOGENOM" id="CLU_2544888_0_0_1"/>
<dbReference type="InParanoid" id="E9GP78"/>
<reference evidence="2 3" key="1">
    <citation type="journal article" date="2011" name="Science">
        <title>The ecoresponsive genome of Daphnia pulex.</title>
        <authorList>
            <person name="Colbourne J.K."/>
            <person name="Pfrender M.E."/>
            <person name="Gilbert D."/>
            <person name="Thomas W.K."/>
            <person name="Tucker A."/>
            <person name="Oakley T.H."/>
            <person name="Tokishita S."/>
            <person name="Aerts A."/>
            <person name="Arnold G.J."/>
            <person name="Basu M.K."/>
            <person name="Bauer D.J."/>
            <person name="Caceres C.E."/>
            <person name="Carmel L."/>
            <person name="Casola C."/>
            <person name="Choi J.H."/>
            <person name="Detter J.C."/>
            <person name="Dong Q."/>
            <person name="Dusheyko S."/>
            <person name="Eads B.D."/>
            <person name="Frohlich T."/>
            <person name="Geiler-Samerotte K.A."/>
            <person name="Gerlach D."/>
            <person name="Hatcher P."/>
            <person name="Jogdeo S."/>
            <person name="Krijgsveld J."/>
            <person name="Kriventseva E.V."/>
            <person name="Kultz D."/>
            <person name="Laforsch C."/>
            <person name="Lindquist E."/>
            <person name="Lopez J."/>
            <person name="Manak J.R."/>
            <person name="Muller J."/>
            <person name="Pangilinan J."/>
            <person name="Patwardhan R.P."/>
            <person name="Pitluck S."/>
            <person name="Pritham E.J."/>
            <person name="Rechtsteiner A."/>
            <person name="Rho M."/>
            <person name="Rogozin I.B."/>
            <person name="Sakarya O."/>
            <person name="Salamov A."/>
            <person name="Schaack S."/>
            <person name="Shapiro H."/>
            <person name="Shiga Y."/>
            <person name="Skalitzky C."/>
            <person name="Smith Z."/>
            <person name="Souvorov A."/>
            <person name="Sung W."/>
            <person name="Tang Z."/>
            <person name="Tsuchiya D."/>
            <person name="Tu H."/>
            <person name="Vos H."/>
            <person name="Wang M."/>
            <person name="Wolf Y.I."/>
            <person name="Yamagata H."/>
            <person name="Yamada T."/>
            <person name="Ye Y."/>
            <person name="Shaw J.R."/>
            <person name="Andrews J."/>
            <person name="Crease T.J."/>
            <person name="Tang H."/>
            <person name="Lucas S.M."/>
            <person name="Robertson H.M."/>
            <person name="Bork P."/>
            <person name="Koonin E.V."/>
            <person name="Zdobnov E.M."/>
            <person name="Grigoriev I.V."/>
            <person name="Lynch M."/>
            <person name="Boore J.L."/>
        </authorList>
    </citation>
    <scope>NUCLEOTIDE SEQUENCE [LARGE SCALE GENOMIC DNA]</scope>
</reference>
<evidence type="ECO:0000313" key="2">
    <source>
        <dbReference type="EMBL" id="EFX78590.1"/>
    </source>
</evidence>
<dbReference type="AlphaFoldDB" id="E9GP78"/>